<dbReference type="Proteomes" id="UP000257109">
    <property type="component" value="Unassembled WGS sequence"/>
</dbReference>
<dbReference type="OrthoDB" id="1645289at2759"/>
<sequence length="108" mass="12757">MKNFEMKDLGETSFVLGIQILRDRSQGILRLSQENYISKVLDKFDMKDSKLGDTPIVKGDKFSLKQCPTMTVKEMRCKRFPIPQYLSDPRMQHWKAVKCVIRYLKRIK</sequence>
<dbReference type="EMBL" id="QJKJ01010361">
    <property type="protein sequence ID" value="RDX73902.1"/>
    <property type="molecule type" value="Genomic_DNA"/>
</dbReference>
<organism evidence="2 3">
    <name type="scientific">Mucuna pruriens</name>
    <name type="common">Velvet bean</name>
    <name type="synonym">Dolichos pruriens</name>
    <dbReference type="NCBI Taxonomy" id="157652"/>
    <lineage>
        <taxon>Eukaryota</taxon>
        <taxon>Viridiplantae</taxon>
        <taxon>Streptophyta</taxon>
        <taxon>Embryophyta</taxon>
        <taxon>Tracheophyta</taxon>
        <taxon>Spermatophyta</taxon>
        <taxon>Magnoliopsida</taxon>
        <taxon>eudicotyledons</taxon>
        <taxon>Gunneridae</taxon>
        <taxon>Pentapetalae</taxon>
        <taxon>rosids</taxon>
        <taxon>fabids</taxon>
        <taxon>Fabales</taxon>
        <taxon>Fabaceae</taxon>
        <taxon>Papilionoideae</taxon>
        <taxon>50 kb inversion clade</taxon>
        <taxon>NPAAA clade</taxon>
        <taxon>indigoferoid/millettioid clade</taxon>
        <taxon>Phaseoleae</taxon>
        <taxon>Mucuna</taxon>
    </lineage>
</organism>
<comment type="caution">
    <text evidence="2">The sequence shown here is derived from an EMBL/GenBank/DDBJ whole genome shotgun (WGS) entry which is preliminary data.</text>
</comment>
<dbReference type="Pfam" id="PF07727">
    <property type="entry name" value="RVT_2"/>
    <property type="match status" value="1"/>
</dbReference>
<gene>
    <name evidence="2" type="ORF">CR513_46422</name>
</gene>
<dbReference type="AlphaFoldDB" id="A0A371F6H0"/>
<feature type="non-terminal residue" evidence="2">
    <location>
        <position position="1"/>
    </location>
</feature>
<dbReference type="InterPro" id="IPR013103">
    <property type="entry name" value="RVT_2"/>
</dbReference>
<protein>
    <recommendedName>
        <fullName evidence="1">Reverse transcriptase Ty1/copia-type domain-containing protein</fullName>
    </recommendedName>
</protein>
<proteinExistence type="predicted"/>
<accession>A0A371F6H0</accession>
<keyword evidence="3" id="KW-1185">Reference proteome</keyword>
<evidence type="ECO:0000313" key="2">
    <source>
        <dbReference type="EMBL" id="RDX73902.1"/>
    </source>
</evidence>
<evidence type="ECO:0000259" key="1">
    <source>
        <dbReference type="Pfam" id="PF07727"/>
    </source>
</evidence>
<reference evidence="2" key="1">
    <citation type="submission" date="2018-05" db="EMBL/GenBank/DDBJ databases">
        <title>Draft genome of Mucuna pruriens seed.</title>
        <authorList>
            <person name="Nnadi N.E."/>
            <person name="Vos R."/>
            <person name="Hasami M.H."/>
            <person name="Devisetty U.K."/>
            <person name="Aguiy J.C."/>
        </authorList>
    </citation>
    <scope>NUCLEOTIDE SEQUENCE [LARGE SCALE GENOMIC DNA]</scope>
    <source>
        <strain evidence="2">JCA_2017</strain>
    </source>
</reference>
<evidence type="ECO:0000313" key="3">
    <source>
        <dbReference type="Proteomes" id="UP000257109"/>
    </source>
</evidence>
<name>A0A371F6H0_MUCPR</name>
<feature type="domain" description="Reverse transcriptase Ty1/copia-type" evidence="1">
    <location>
        <begin position="2"/>
        <end position="58"/>
    </location>
</feature>